<sequence>MNNKIKLNEVKDLIELNDISELKKFIELNDIEFKRFNSENFNIIEYVRSLYKDGKITIEIKKLVFINYDKERKEVVNVLFKNDINELKKYVEINKIEFNKYCFPDMDIYKLVFTLFNQGYISAEIRDIVLIHSDNKRYHVVKLILENNIRELEKYLKNNYIDELKVLNDKYFQLTKYCTQYNKNKFNKIKKNIEKQFNKKGYDISELKSIKKRNDLKKYIIENFDKFDNYTQLIEESESYIKQIMLNFVHQHFDKRRNFIINLIKRNEIKKLKEYIKINKFAFQVLNDKYFDIIKYCKSRVNNISPKMFDFVILNFSIERINVLEFIDKNQIDGLKTYLKENKIELKKLNDNYFNIVEYCNKKEEEEVSNEMRNFIISHLNSLRFEIVELMNNSMIKMENNIIKIDKNKIKELEEYIEKSKIDLKDLGDEYFDILNYCDNNFFHRVIKRIIYDNYDTEVKHIKEFLENNDTKGLKNYMTKKDVELKSFNNKHFNIIKFCQDNNKINKEIEIFVINNYTLLRSNIIRLLEMDDTEDIDDFDDFQKFILNEKNFELQDVNDNNFDLNRYFKSKKIKSQRKKDFLKKFYNKLEHIKKILNEKDKNENKKLKKIKKYCESFEYGFEFKEFIKKKNFDMVHYTILLYNKKIISDDIKDYILLNFDHELKKFIITMNDRNIVDDKKRYIMDNFFKENENKINYFRDTYINIIKYVPTYTINISNEILSYIELVLDHRKNNIIKLIQGKKENRINKLKKYMEKYFISFEPFHILEYIKDEKIELTDRMKDFIITHYTIKRYKIMELILSNDIDELKKYLDENKEFELHELNDEHFDLITYIYSSNPYNFITFEMCKFVITHLTKDRCKIIEFIENKNINEIKKFYQKDKSIFENLNDKHFDFLNYLFNLSDNDERIHEIKQYILSHYNPIIKEIIKKIKKKIKKDDDKNKLKHYIKKNINKLTNEDIKIIKQYFINSDLSSNIKKYLIRPFYTEKYNSLIQLIQENNLLEFKNYVEENNIEFKEFNNKIFNFFDYCNIKNDDIKNIIITYYDINISNLIKLIEKGNIDEIKKFFKMHNIDLEKIEKEIKIFDIDFNILKYFKYILKINNKNNNNIDEFILSHKNKNRFSVVELISLVSSVYQLRKYIKKYNIELRDLDDQDFSLIKYCKSEINQVKPYMCEFVINHYHKLRGDTVDIIKKNKNNTQKLEKHLKEREIILKELNDEYFDIIKFSESISE</sequence>
<proteinExistence type="predicted"/>
<dbReference type="Proteomes" id="UP000193944">
    <property type="component" value="Unassembled WGS sequence"/>
</dbReference>
<name>A0A1Y1VZI2_9FUNG</name>
<comment type="caution">
    <text evidence="1">The sequence shown here is derived from an EMBL/GenBank/DDBJ whole genome shotgun (WGS) entry which is preliminary data.</text>
</comment>
<keyword evidence="2" id="KW-1185">Reference proteome</keyword>
<dbReference type="EMBL" id="MCFG01000443">
    <property type="protein sequence ID" value="ORX66670.1"/>
    <property type="molecule type" value="Genomic_DNA"/>
</dbReference>
<protein>
    <submittedName>
        <fullName evidence="1">Uncharacterized protein</fullName>
    </submittedName>
</protein>
<evidence type="ECO:0000313" key="1">
    <source>
        <dbReference type="EMBL" id="ORX66670.1"/>
    </source>
</evidence>
<organism evidence="1 2">
    <name type="scientific">Anaeromyces robustus</name>
    <dbReference type="NCBI Taxonomy" id="1754192"/>
    <lineage>
        <taxon>Eukaryota</taxon>
        <taxon>Fungi</taxon>
        <taxon>Fungi incertae sedis</taxon>
        <taxon>Chytridiomycota</taxon>
        <taxon>Chytridiomycota incertae sedis</taxon>
        <taxon>Neocallimastigomycetes</taxon>
        <taxon>Neocallimastigales</taxon>
        <taxon>Neocallimastigaceae</taxon>
        <taxon>Anaeromyces</taxon>
    </lineage>
</organism>
<dbReference type="AlphaFoldDB" id="A0A1Y1VZI2"/>
<evidence type="ECO:0000313" key="2">
    <source>
        <dbReference type="Proteomes" id="UP000193944"/>
    </source>
</evidence>
<dbReference type="OrthoDB" id="10654331at2759"/>
<accession>A0A1Y1VZI2</accession>
<reference evidence="1 2" key="2">
    <citation type="submission" date="2016-08" db="EMBL/GenBank/DDBJ databases">
        <title>Pervasive Adenine N6-methylation of Active Genes in Fungi.</title>
        <authorList>
            <consortium name="DOE Joint Genome Institute"/>
            <person name="Mondo S.J."/>
            <person name="Dannebaum R.O."/>
            <person name="Kuo R.C."/>
            <person name="Labutti K."/>
            <person name="Haridas S."/>
            <person name="Kuo A."/>
            <person name="Salamov A."/>
            <person name="Ahrendt S.R."/>
            <person name="Lipzen A."/>
            <person name="Sullivan W."/>
            <person name="Andreopoulos W.B."/>
            <person name="Clum A."/>
            <person name="Lindquist E."/>
            <person name="Daum C."/>
            <person name="Ramamoorthy G.K."/>
            <person name="Gryganskyi A."/>
            <person name="Culley D."/>
            <person name="Magnuson J.K."/>
            <person name="James T.Y."/>
            <person name="O'Malley M.A."/>
            <person name="Stajich J.E."/>
            <person name="Spatafora J.W."/>
            <person name="Visel A."/>
            <person name="Grigoriev I.V."/>
        </authorList>
    </citation>
    <scope>NUCLEOTIDE SEQUENCE [LARGE SCALE GENOMIC DNA]</scope>
    <source>
        <strain evidence="1 2">S4</strain>
    </source>
</reference>
<reference evidence="1 2" key="1">
    <citation type="submission" date="2016-08" db="EMBL/GenBank/DDBJ databases">
        <title>A Parts List for Fungal Cellulosomes Revealed by Comparative Genomics.</title>
        <authorList>
            <consortium name="DOE Joint Genome Institute"/>
            <person name="Haitjema C.H."/>
            <person name="Gilmore S.P."/>
            <person name="Henske J.K."/>
            <person name="Solomon K.V."/>
            <person name="De Groot R."/>
            <person name="Kuo A."/>
            <person name="Mondo S.J."/>
            <person name="Salamov A.A."/>
            <person name="Labutti K."/>
            <person name="Zhao Z."/>
            <person name="Chiniquy J."/>
            <person name="Barry K."/>
            <person name="Brewer H.M."/>
            <person name="Purvine S.O."/>
            <person name="Wright A.T."/>
            <person name="Boxma B."/>
            <person name="Van Alen T."/>
            <person name="Hackstein J.H."/>
            <person name="Baker S.E."/>
            <person name="Grigoriev I.V."/>
            <person name="O'Malley M.A."/>
        </authorList>
    </citation>
    <scope>NUCLEOTIDE SEQUENCE [LARGE SCALE GENOMIC DNA]</scope>
    <source>
        <strain evidence="1 2">S4</strain>
    </source>
</reference>
<gene>
    <name evidence="1" type="ORF">BCR32DRAFT_297604</name>
</gene>